<feature type="region of interest" description="Disordered" evidence="1">
    <location>
        <begin position="470"/>
        <end position="493"/>
    </location>
</feature>
<protein>
    <submittedName>
        <fullName evidence="3">Uncharacterized protein</fullName>
    </submittedName>
</protein>
<dbReference type="PANTHER" id="PTHR37544">
    <property type="entry name" value="SPRAY-RELATED"/>
    <property type="match status" value="1"/>
</dbReference>
<keyword evidence="2" id="KW-0472">Membrane</keyword>
<dbReference type="Proteomes" id="UP000660729">
    <property type="component" value="Unassembled WGS sequence"/>
</dbReference>
<feature type="compositionally biased region" description="Polar residues" evidence="1">
    <location>
        <begin position="474"/>
        <end position="490"/>
    </location>
</feature>
<keyword evidence="4" id="KW-1185">Reference proteome</keyword>
<keyword evidence="2" id="KW-0812">Transmembrane</keyword>
<reference evidence="3" key="1">
    <citation type="submission" date="2020-04" db="EMBL/GenBank/DDBJ databases">
        <title>Draft genome resource of the tomato pathogen Pseudocercospora fuligena.</title>
        <authorList>
            <person name="Zaccaron A."/>
        </authorList>
    </citation>
    <scope>NUCLEOTIDE SEQUENCE</scope>
    <source>
        <strain evidence="3">PF001</strain>
    </source>
</reference>
<proteinExistence type="predicted"/>
<dbReference type="Pfam" id="PF11915">
    <property type="entry name" value="DUF3433"/>
    <property type="match status" value="2"/>
</dbReference>
<feature type="transmembrane region" description="Helical" evidence="2">
    <location>
        <begin position="613"/>
        <end position="635"/>
    </location>
</feature>
<feature type="transmembrane region" description="Helical" evidence="2">
    <location>
        <begin position="333"/>
        <end position="352"/>
    </location>
</feature>
<dbReference type="PANTHER" id="PTHR37544:SF3">
    <property type="entry name" value="SPRAY"/>
    <property type="match status" value="1"/>
</dbReference>
<dbReference type="OrthoDB" id="5428901at2759"/>
<evidence type="ECO:0000256" key="1">
    <source>
        <dbReference type="SAM" id="MobiDB-lite"/>
    </source>
</evidence>
<feature type="transmembrane region" description="Helical" evidence="2">
    <location>
        <begin position="380"/>
        <end position="399"/>
    </location>
</feature>
<feature type="compositionally biased region" description="Low complexity" evidence="1">
    <location>
        <begin position="24"/>
        <end position="39"/>
    </location>
</feature>
<feature type="compositionally biased region" description="Polar residues" evidence="1">
    <location>
        <begin position="40"/>
        <end position="50"/>
    </location>
</feature>
<feature type="transmembrane region" description="Helical" evidence="2">
    <location>
        <begin position="553"/>
        <end position="569"/>
    </location>
</feature>
<sequence length="752" mass="81252">MAKAQDSQTSTLAIDSTTAGFTLSSDATSTSAQSDLSSTPTETRPSSAATSGYLDQDRTTTLVEATTEQTAYLTPSETVAYSTAPSNYLDQDQTATLATTTDSAYFTNKETFTIVASAAISQYLQTGKTITHPAESTAQTNYVQTKETIVPQQSPVTSTFLVVSTSQSPVIVPITQASEHQTTVQQTDQSAYLTQHDQTHISTEPTIVESAFSTAFVPVVVTRTVTSTSGEQQPTSTPGLDGADADAVGHGKSAVVVIGWNNSQVFLSTYLAVLLAVIYRLLFSVVHNNLTLIEPFRQMTEPNGALASSALFSFYHKQSGLLGPIPALRNGRWALAIVATAYLAACLLPALASEAIWVDTNWNCPADLRKPDDTNNPCPISLLAFAATVILGLASLLLLGKTGLSANPSSIATVSSLMRHPAFLEDMYELPTGAGATHENMKAAMADKRYCLGAWTGASGRGYGLRPMNDVDSGASSQRSPSMYSKTSSGYAPVDPRSSFNEADIVAECWRWMDFVLVIFVLGTFGVVLGYYLDGNDDGFNRFFSSNTFGPRFILTGAGTLIANMWNVVEESSVVMTPFIRLAKGPTSARGTIVFEPSNTPIVSTWRALRSGYWFAAVVSVTTLLGEGLNIVISGVPYATAQTWQQFLISAYMSIAILSIMILVSAGVIFNRKHEPRIPVHPDTLGAKMSYLAGARMLDDFEGSEHERPAVRDERVRHLRKEYEFRPTVRKDGRRTWLVDEAHDQRGSYQSI</sequence>
<accession>A0A8H6RE63</accession>
<keyword evidence="2" id="KW-1133">Transmembrane helix</keyword>
<gene>
    <name evidence="3" type="ORF">HII31_09301</name>
</gene>
<feature type="transmembrane region" description="Helical" evidence="2">
    <location>
        <begin position="515"/>
        <end position="533"/>
    </location>
</feature>
<dbReference type="AlphaFoldDB" id="A0A8H6RE63"/>
<name>A0A8H6RE63_9PEZI</name>
<dbReference type="InterPro" id="IPR021840">
    <property type="entry name" value="DUF3433"/>
</dbReference>
<dbReference type="EMBL" id="JABCIY010000191">
    <property type="protein sequence ID" value="KAF7189323.1"/>
    <property type="molecule type" value="Genomic_DNA"/>
</dbReference>
<evidence type="ECO:0000313" key="3">
    <source>
        <dbReference type="EMBL" id="KAF7189323.1"/>
    </source>
</evidence>
<evidence type="ECO:0000313" key="4">
    <source>
        <dbReference type="Proteomes" id="UP000660729"/>
    </source>
</evidence>
<feature type="transmembrane region" description="Helical" evidence="2">
    <location>
        <begin position="647"/>
        <end position="670"/>
    </location>
</feature>
<comment type="caution">
    <text evidence="3">The sequence shown here is derived from an EMBL/GenBank/DDBJ whole genome shotgun (WGS) entry which is preliminary data.</text>
</comment>
<feature type="region of interest" description="Disordered" evidence="1">
    <location>
        <begin position="24"/>
        <end position="58"/>
    </location>
</feature>
<feature type="transmembrane region" description="Helical" evidence="2">
    <location>
        <begin position="265"/>
        <end position="283"/>
    </location>
</feature>
<evidence type="ECO:0000256" key="2">
    <source>
        <dbReference type="SAM" id="Phobius"/>
    </source>
</evidence>
<organism evidence="3 4">
    <name type="scientific">Pseudocercospora fuligena</name>
    <dbReference type="NCBI Taxonomy" id="685502"/>
    <lineage>
        <taxon>Eukaryota</taxon>
        <taxon>Fungi</taxon>
        <taxon>Dikarya</taxon>
        <taxon>Ascomycota</taxon>
        <taxon>Pezizomycotina</taxon>
        <taxon>Dothideomycetes</taxon>
        <taxon>Dothideomycetidae</taxon>
        <taxon>Mycosphaerellales</taxon>
        <taxon>Mycosphaerellaceae</taxon>
        <taxon>Pseudocercospora</taxon>
    </lineage>
</organism>